<dbReference type="Proteomes" id="UP000290365">
    <property type="component" value="Chromosome"/>
</dbReference>
<dbReference type="RefSeq" id="WP_129889672.1">
    <property type="nucleotide sequence ID" value="NZ_CP035758.1"/>
</dbReference>
<evidence type="ECO:0000313" key="1">
    <source>
        <dbReference type="EMBL" id="QBD78619.1"/>
    </source>
</evidence>
<keyword evidence="2" id="KW-1185">Reference proteome</keyword>
<accession>A0A4P6JST8</accession>
<dbReference type="KEGG" id="kbs:EPA93_22540"/>
<name>A0A4P6JST8_KTERU</name>
<proteinExistence type="predicted"/>
<organism evidence="1 2">
    <name type="scientific">Ktedonosporobacter rubrisoli</name>
    <dbReference type="NCBI Taxonomy" id="2509675"/>
    <lineage>
        <taxon>Bacteria</taxon>
        <taxon>Bacillati</taxon>
        <taxon>Chloroflexota</taxon>
        <taxon>Ktedonobacteria</taxon>
        <taxon>Ktedonobacterales</taxon>
        <taxon>Ktedonosporobacteraceae</taxon>
        <taxon>Ktedonosporobacter</taxon>
    </lineage>
</organism>
<reference evidence="1 2" key="1">
    <citation type="submission" date="2019-01" db="EMBL/GenBank/DDBJ databases">
        <title>Ktedonosporobacter rubrisoli SCAWS-G2.</title>
        <authorList>
            <person name="Huang Y."/>
            <person name="Yan B."/>
        </authorList>
    </citation>
    <scope>NUCLEOTIDE SEQUENCE [LARGE SCALE GENOMIC DNA]</scope>
    <source>
        <strain evidence="1 2">SCAWS-G2</strain>
    </source>
</reference>
<sequence length="106" mass="12078">MQLEPALVYQAFSALCEMRRLTKAGYARFRNFLLYGGRNLAGEIVKIDIFQDVLTLDYHLERLSRYSVEWQPDDHHIARGGRTDSITTGIGLGNWSCGNRAKWSGL</sequence>
<gene>
    <name evidence="1" type="ORF">EPA93_22540</name>
</gene>
<dbReference type="EMBL" id="CP035758">
    <property type="protein sequence ID" value="QBD78619.1"/>
    <property type="molecule type" value="Genomic_DNA"/>
</dbReference>
<dbReference type="AlphaFoldDB" id="A0A4P6JST8"/>
<protein>
    <submittedName>
        <fullName evidence="1">Uncharacterized protein</fullName>
    </submittedName>
</protein>
<evidence type="ECO:0000313" key="2">
    <source>
        <dbReference type="Proteomes" id="UP000290365"/>
    </source>
</evidence>